<keyword evidence="2" id="KW-1185">Reference proteome</keyword>
<dbReference type="InterPro" id="IPR051209">
    <property type="entry name" value="FAD-bind_Monooxygenase_sf"/>
</dbReference>
<dbReference type="Proteomes" id="UP001166291">
    <property type="component" value="Unassembled WGS sequence"/>
</dbReference>
<dbReference type="Pfam" id="PF13738">
    <property type="entry name" value="Pyr_redox_3"/>
    <property type="match status" value="1"/>
</dbReference>
<reference evidence="1" key="1">
    <citation type="submission" date="2021-07" db="EMBL/GenBank/DDBJ databases">
        <title>Zhongshania sp. CAU 1632 isolated from seawater.</title>
        <authorList>
            <person name="Kim W."/>
        </authorList>
    </citation>
    <scope>NUCLEOTIDE SEQUENCE</scope>
    <source>
        <strain evidence="1">CAU 1632</strain>
    </source>
</reference>
<dbReference type="EMBL" id="JAHWDQ010000002">
    <property type="protein sequence ID" value="MBW2941007.1"/>
    <property type="molecule type" value="Genomic_DNA"/>
</dbReference>
<name>A0ABS6VRR5_9GAMM</name>
<gene>
    <name evidence="1" type="ORF">KXJ70_09480</name>
</gene>
<dbReference type="PANTHER" id="PTHR42877:SF4">
    <property type="entry name" value="FAD_NAD(P)-BINDING DOMAIN-CONTAINING PROTEIN-RELATED"/>
    <property type="match status" value="1"/>
</dbReference>
<proteinExistence type="predicted"/>
<protein>
    <submittedName>
        <fullName evidence="1">NAD(P)/FAD-dependent oxidoreductase</fullName>
    </submittedName>
</protein>
<evidence type="ECO:0000313" key="1">
    <source>
        <dbReference type="EMBL" id="MBW2941007.1"/>
    </source>
</evidence>
<sequence length="499" mass="56337">MATTSSNSDAGITSTRILIIGTGFAGLGMAIRLQEMGIDDFIIIERANDVGGTWRDNRYPGAACDVPSHLYSFSFEPNADWSRVYPSQPELETYLQKVANKYQLRPHIRFNHNLREARFDDASGRWLVRSSGGDFSARFVISGNGGLAEPKLPDIPGVEAFAGHHFHSANWDHDYSLPGKRVAVIGTGASAIQFVPEIAGVPAKLSVFQRTPNWIIPRGDRPYSRIEKWLFKYIPITRKIVRAKIYCQNESRVLGMVLHPSLMNLFRRSAIKHIERQVADPTLRPKLTPDYPIGCKRILVSNDWYPALQKPNVEVVTKGIREVREHSIITQDNIEHEVDCIIFGTGFYATDNPIAAMIYGRNGEQLSQTWQNGEEAYLGSSVHGFPNFFFIVGPNVTLGHSSMVYMIETQVQAISRILQASDESNSATVEVKLDVQREYNEGLQKLLGGSIWATGCDSWYKHRTGKITQLWPGFTFTFRRRNRNFKRSDYIFSSLQNNN</sequence>
<organism evidence="1 2">
    <name type="scientific">Zhongshania aquimaris</name>
    <dbReference type="NCBI Taxonomy" id="2857107"/>
    <lineage>
        <taxon>Bacteria</taxon>
        <taxon>Pseudomonadati</taxon>
        <taxon>Pseudomonadota</taxon>
        <taxon>Gammaproteobacteria</taxon>
        <taxon>Cellvibrionales</taxon>
        <taxon>Spongiibacteraceae</taxon>
        <taxon>Zhongshania</taxon>
    </lineage>
</organism>
<dbReference type="RefSeq" id="WP_219043268.1">
    <property type="nucleotide sequence ID" value="NZ_JAHWDQ010000002.1"/>
</dbReference>
<accession>A0ABS6VRR5</accession>
<dbReference type="PANTHER" id="PTHR42877">
    <property type="entry name" value="L-ORNITHINE N(5)-MONOOXYGENASE-RELATED"/>
    <property type="match status" value="1"/>
</dbReference>
<comment type="caution">
    <text evidence="1">The sequence shown here is derived from an EMBL/GenBank/DDBJ whole genome shotgun (WGS) entry which is preliminary data.</text>
</comment>
<evidence type="ECO:0000313" key="2">
    <source>
        <dbReference type="Proteomes" id="UP001166291"/>
    </source>
</evidence>